<dbReference type="Proteomes" id="UP000182241">
    <property type="component" value="Unassembled WGS sequence"/>
</dbReference>
<dbReference type="STRING" id="57704.SAMN04489793_0129"/>
<feature type="domain" description="Ketoreductase" evidence="1">
    <location>
        <begin position="41"/>
        <end position="221"/>
    </location>
</feature>
<dbReference type="RefSeq" id="WP_068740132.1">
    <property type="nucleotide sequence ID" value="NZ_CBDRGN010000002.1"/>
</dbReference>
<dbReference type="OrthoDB" id="3772961at2"/>
<accession>A0A1H4I8V1</accession>
<dbReference type="SMART" id="SM00822">
    <property type="entry name" value="PKS_KR"/>
    <property type="match status" value="1"/>
</dbReference>
<evidence type="ECO:0000259" key="1">
    <source>
        <dbReference type="SMART" id="SM00822"/>
    </source>
</evidence>
<dbReference type="PRINTS" id="PR00081">
    <property type="entry name" value="GDHRDH"/>
</dbReference>
<sequence length="315" mass="33614">MSSFDTALDRSIVFGYTNIGYALRSSRWDGGDPRPGSLAGRTVVVTGATSGIGAAIAEQVAGLGAKVVIMGRNSVRAEEVRDHIARRRPGATVTVELGDVSDLDALPDVAERLAMHGVDVIVHNAGVMPPAWTAASNGHELSLATHVLGPILLTDLLEPQLAAAEDARVIFMSSGGMYTAELPMDDLDYRTGEYKGAVAYARSKRVQVAMVPILAQRWESAEVTVAGMHPGWVATPGVADSLPGFNKVAGPLLRNAEQGSDTAVWLAATAPKPANGRFWHDRAERPEHYLRRTEFSESDRRAVWSDVCSFAGMAP</sequence>
<name>A0A1H4I8V1_TSUTY</name>
<dbReference type="AlphaFoldDB" id="A0A1H4I8V1"/>
<dbReference type="Pfam" id="PF00106">
    <property type="entry name" value="adh_short"/>
    <property type="match status" value="1"/>
</dbReference>
<dbReference type="PANTHER" id="PTHR44656:SF7">
    <property type="entry name" value="DEHYDROGENASE_REDUCTASE SDR FAMILY MEMBER 12"/>
    <property type="match status" value="1"/>
</dbReference>
<dbReference type="SUPFAM" id="SSF51735">
    <property type="entry name" value="NAD(P)-binding Rossmann-fold domains"/>
    <property type="match status" value="1"/>
</dbReference>
<evidence type="ECO:0000313" key="2">
    <source>
        <dbReference type="EMBL" id="SEB30524.1"/>
    </source>
</evidence>
<reference evidence="3" key="1">
    <citation type="submission" date="2016-10" db="EMBL/GenBank/DDBJ databases">
        <authorList>
            <person name="Varghese N."/>
            <person name="Submissions S."/>
        </authorList>
    </citation>
    <scope>NUCLEOTIDE SEQUENCE [LARGE SCALE GENOMIC DNA]</scope>
    <source>
        <strain evidence="3">DSM 44234</strain>
    </source>
</reference>
<gene>
    <name evidence="2" type="ORF">SAMN04489793_0129</name>
</gene>
<dbReference type="InterPro" id="IPR002347">
    <property type="entry name" value="SDR_fam"/>
</dbReference>
<dbReference type="InterPro" id="IPR057326">
    <property type="entry name" value="KR_dom"/>
</dbReference>
<dbReference type="PANTHER" id="PTHR44656">
    <property type="entry name" value="DEHYDROGENASE/REDUCTASE SDR FAMILY MEMBER 12"/>
    <property type="match status" value="1"/>
</dbReference>
<evidence type="ECO:0000313" key="3">
    <source>
        <dbReference type="Proteomes" id="UP000182241"/>
    </source>
</evidence>
<dbReference type="InterPro" id="IPR052992">
    <property type="entry name" value="SDR_member_12"/>
</dbReference>
<proteinExistence type="predicted"/>
<keyword evidence="3" id="KW-1185">Reference proteome</keyword>
<dbReference type="Gene3D" id="3.40.50.720">
    <property type="entry name" value="NAD(P)-binding Rossmann-like Domain"/>
    <property type="match status" value="1"/>
</dbReference>
<dbReference type="InterPro" id="IPR036291">
    <property type="entry name" value="NAD(P)-bd_dom_sf"/>
</dbReference>
<organism evidence="2 3">
    <name type="scientific">Tsukamurella tyrosinosolvens</name>
    <dbReference type="NCBI Taxonomy" id="57704"/>
    <lineage>
        <taxon>Bacteria</taxon>
        <taxon>Bacillati</taxon>
        <taxon>Actinomycetota</taxon>
        <taxon>Actinomycetes</taxon>
        <taxon>Mycobacteriales</taxon>
        <taxon>Tsukamurellaceae</taxon>
        <taxon>Tsukamurella</taxon>
    </lineage>
</organism>
<protein>
    <submittedName>
        <fullName evidence="2">Short-chain dehydrogenase</fullName>
    </submittedName>
</protein>
<dbReference type="EMBL" id="FNSA01000001">
    <property type="protein sequence ID" value="SEB30524.1"/>
    <property type="molecule type" value="Genomic_DNA"/>
</dbReference>